<feature type="region of interest" description="Disordered" evidence="3">
    <location>
        <begin position="538"/>
        <end position="587"/>
    </location>
</feature>
<proteinExistence type="predicted"/>
<dbReference type="InterPro" id="IPR001478">
    <property type="entry name" value="PDZ"/>
</dbReference>
<dbReference type="Pfam" id="PF00595">
    <property type="entry name" value="PDZ"/>
    <property type="match status" value="1"/>
</dbReference>
<feature type="region of interest" description="Disordered" evidence="3">
    <location>
        <begin position="601"/>
        <end position="632"/>
    </location>
</feature>
<reference evidence="5" key="1">
    <citation type="journal article" date="2023" name="G3 (Bethesda)">
        <title>A reference genome for the long-term kleptoplast-retaining sea slug Elysia crispata morphotype clarki.</title>
        <authorList>
            <person name="Eastman K.E."/>
            <person name="Pendleton A.L."/>
            <person name="Shaikh M.A."/>
            <person name="Suttiyut T."/>
            <person name="Ogas R."/>
            <person name="Tomko P."/>
            <person name="Gavelis G."/>
            <person name="Widhalm J.R."/>
            <person name="Wisecaver J.H."/>
        </authorList>
    </citation>
    <scope>NUCLEOTIDE SEQUENCE</scope>
    <source>
        <strain evidence="5">ECLA1</strain>
    </source>
</reference>
<dbReference type="Gene3D" id="2.30.42.10">
    <property type="match status" value="1"/>
</dbReference>
<feature type="region of interest" description="Disordered" evidence="3">
    <location>
        <begin position="290"/>
        <end position="402"/>
    </location>
</feature>
<dbReference type="SUPFAM" id="SSF50156">
    <property type="entry name" value="PDZ domain-like"/>
    <property type="match status" value="1"/>
</dbReference>
<feature type="compositionally biased region" description="Low complexity" evidence="3">
    <location>
        <begin position="563"/>
        <end position="574"/>
    </location>
</feature>
<feature type="domain" description="PDZ" evidence="4">
    <location>
        <begin position="86"/>
        <end position="176"/>
    </location>
</feature>
<dbReference type="PROSITE" id="PS50106">
    <property type="entry name" value="PDZ"/>
    <property type="match status" value="1"/>
</dbReference>
<dbReference type="Proteomes" id="UP001283361">
    <property type="component" value="Unassembled WGS sequence"/>
</dbReference>
<evidence type="ECO:0000256" key="3">
    <source>
        <dbReference type="SAM" id="MobiDB-lite"/>
    </source>
</evidence>
<sequence>MEPLQLRAKYFIVAVETICPFLPGIRVERLLAKYILMAVEPICPFLPGIHVERVSVLRGSVGADLQDLAKDRAIVTDPEETRRRRTIRLTRQHLRASWGFTLQTYGIRNKRSREVEVMSYVDYVELNGPAFRAGMKKGDVILSVNGESVDACTHSDLVTKIQRGGRDLRLVVLFEDCCKKVELQERYIRLKKLLNLKLKELRRLEGEESRLLRGGSQLTSLYAQVNEGSVCSTPTLLSRLSALRQSALSHSSTHSSVSSDWDVYSEITSPVSLEDVRVNQFAYNSSLSDVSNVSSAQGSSGSVSISLSSDSQSEHKFEEAGDLRYGSTANENTGKDAFRRSKLSSNGQEDESELDISISTGQDDGDTDSQTSFSLSESPKISSLSEIMAREESNRLPETSSSLDEENFRQMYTVARWVGMNTGIVRRRSLSGSVDIVLGNELSGPSKTRILGSVKETGEEGTISDIDSKESDLAKVSDGEEYAEDKSSNTTTPIATGSRLQMTLQHNFYIESDSEESSVMSGHTGRGRRDTVIEVRDFETPNGHSDTDPNPSGCKFPTPVKEATTNASSSTASNGRILNTSDNGTSNVDLGFTVEQVAEVNDNSTSSHIPPFHSSSERVGQSPNHQSVSLQSNLSVREPRYVKGVLVNDQTYLTRL</sequence>
<evidence type="ECO:0000259" key="4">
    <source>
        <dbReference type="PROSITE" id="PS50106"/>
    </source>
</evidence>
<feature type="compositionally biased region" description="Low complexity" evidence="3">
    <location>
        <begin position="368"/>
        <end position="387"/>
    </location>
</feature>
<keyword evidence="6" id="KW-1185">Reference proteome</keyword>
<keyword evidence="2" id="KW-0963">Cytoplasm</keyword>
<dbReference type="PANTHER" id="PTHR15963:SF5">
    <property type="entry name" value="SHORT SPINDLE 6, ISOFORM A"/>
    <property type="match status" value="1"/>
</dbReference>
<evidence type="ECO:0000313" key="6">
    <source>
        <dbReference type="Proteomes" id="UP001283361"/>
    </source>
</evidence>
<feature type="compositionally biased region" description="Polar residues" evidence="3">
    <location>
        <begin position="576"/>
        <end position="587"/>
    </location>
</feature>
<feature type="compositionally biased region" description="Basic and acidic residues" evidence="3">
    <location>
        <begin position="312"/>
        <end position="322"/>
    </location>
</feature>
<evidence type="ECO:0000256" key="2">
    <source>
        <dbReference type="ARBA" id="ARBA00022490"/>
    </source>
</evidence>
<dbReference type="SMART" id="SM00228">
    <property type="entry name" value="PDZ"/>
    <property type="match status" value="1"/>
</dbReference>
<organism evidence="5 6">
    <name type="scientific">Elysia crispata</name>
    <name type="common">lettuce slug</name>
    <dbReference type="NCBI Taxonomy" id="231223"/>
    <lineage>
        <taxon>Eukaryota</taxon>
        <taxon>Metazoa</taxon>
        <taxon>Spiralia</taxon>
        <taxon>Lophotrochozoa</taxon>
        <taxon>Mollusca</taxon>
        <taxon>Gastropoda</taxon>
        <taxon>Heterobranchia</taxon>
        <taxon>Euthyneura</taxon>
        <taxon>Panpulmonata</taxon>
        <taxon>Sacoglossa</taxon>
        <taxon>Placobranchoidea</taxon>
        <taxon>Plakobranchidae</taxon>
        <taxon>Elysia</taxon>
    </lineage>
</organism>
<gene>
    <name evidence="5" type="ORF">RRG08_066014</name>
</gene>
<dbReference type="PANTHER" id="PTHR15963">
    <property type="entry name" value="GENERAL RECEPTOR FOR PHOSPHOINOSITIDES 1-ASSOCIATED SCAFFOLD PROTEIN-RELATED"/>
    <property type="match status" value="1"/>
</dbReference>
<dbReference type="GO" id="GO:0005737">
    <property type="term" value="C:cytoplasm"/>
    <property type="evidence" value="ECO:0007669"/>
    <property type="project" value="UniProtKB-SubCell"/>
</dbReference>
<evidence type="ECO:0000313" key="5">
    <source>
        <dbReference type="EMBL" id="KAK3741207.1"/>
    </source>
</evidence>
<feature type="compositionally biased region" description="Low complexity" evidence="3">
    <location>
        <begin position="290"/>
        <end position="311"/>
    </location>
</feature>
<feature type="region of interest" description="Disordered" evidence="3">
    <location>
        <begin position="513"/>
        <end position="532"/>
    </location>
</feature>
<protein>
    <recommendedName>
        <fullName evidence="4">PDZ domain-containing protein</fullName>
    </recommendedName>
</protein>
<name>A0AAE0YCQ9_9GAST</name>
<dbReference type="InterPro" id="IPR036034">
    <property type="entry name" value="PDZ_sf"/>
</dbReference>
<dbReference type="InterPro" id="IPR052122">
    <property type="entry name" value="Intracell_Traff_Signaling_Reg"/>
</dbReference>
<dbReference type="AlphaFoldDB" id="A0AAE0YCQ9"/>
<evidence type="ECO:0000256" key="1">
    <source>
        <dbReference type="ARBA" id="ARBA00004496"/>
    </source>
</evidence>
<comment type="caution">
    <text evidence="5">The sequence shown here is derived from an EMBL/GenBank/DDBJ whole genome shotgun (WGS) entry which is preliminary data.</text>
</comment>
<comment type="subcellular location">
    <subcellularLocation>
        <location evidence="1">Cytoplasm</location>
    </subcellularLocation>
</comment>
<dbReference type="EMBL" id="JAWDGP010006439">
    <property type="protein sequence ID" value="KAK3741207.1"/>
    <property type="molecule type" value="Genomic_DNA"/>
</dbReference>
<accession>A0AAE0YCQ9</accession>